<keyword evidence="3 6" id="KW-1133">Transmembrane helix</keyword>
<dbReference type="InterPro" id="IPR023271">
    <property type="entry name" value="Aquaporin-like"/>
</dbReference>
<organism evidence="7 8">
    <name type="scientific">Chlorella ohadii</name>
    <dbReference type="NCBI Taxonomy" id="2649997"/>
    <lineage>
        <taxon>Eukaryota</taxon>
        <taxon>Viridiplantae</taxon>
        <taxon>Chlorophyta</taxon>
        <taxon>core chlorophytes</taxon>
        <taxon>Trebouxiophyceae</taxon>
        <taxon>Chlorellales</taxon>
        <taxon>Chlorellaceae</taxon>
        <taxon>Chlorella clade</taxon>
        <taxon>Chlorella</taxon>
    </lineage>
</organism>
<feature type="transmembrane region" description="Helical" evidence="6">
    <location>
        <begin position="278"/>
        <end position="295"/>
    </location>
</feature>
<keyword evidence="4 6" id="KW-0472">Membrane</keyword>
<name>A0AAD5H502_9CHLO</name>
<dbReference type="AlphaFoldDB" id="A0AAD5H502"/>
<evidence type="ECO:0000256" key="4">
    <source>
        <dbReference type="ARBA" id="ARBA00023136"/>
    </source>
</evidence>
<evidence type="ECO:0000313" key="8">
    <source>
        <dbReference type="Proteomes" id="UP001205105"/>
    </source>
</evidence>
<feature type="transmembrane region" description="Helical" evidence="6">
    <location>
        <begin position="301"/>
        <end position="320"/>
    </location>
</feature>
<dbReference type="PANTHER" id="PTHR30520">
    <property type="entry name" value="FORMATE TRANSPORTER-RELATED"/>
    <property type="match status" value="1"/>
</dbReference>
<dbReference type="PROSITE" id="PS01005">
    <property type="entry name" value="FORMATE_NITRITE_TP_1"/>
    <property type="match status" value="1"/>
</dbReference>
<feature type="transmembrane region" description="Helical" evidence="6">
    <location>
        <begin position="147"/>
        <end position="167"/>
    </location>
</feature>
<evidence type="ECO:0000256" key="3">
    <source>
        <dbReference type="ARBA" id="ARBA00022989"/>
    </source>
</evidence>
<feature type="transmembrane region" description="Helical" evidence="6">
    <location>
        <begin position="352"/>
        <end position="373"/>
    </location>
</feature>
<dbReference type="GO" id="GO:0015499">
    <property type="term" value="F:formate transmembrane transporter activity"/>
    <property type="evidence" value="ECO:0007669"/>
    <property type="project" value="TreeGrafter"/>
</dbReference>
<evidence type="ECO:0000256" key="2">
    <source>
        <dbReference type="ARBA" id="ARBA00022692"/>
    </source>
</evidence>
<dbReference type="PROSITE" id="PS01006">
    <property type="entry name" value="FORMATE_NITRITE_TP_2"/>
    <property type="match status" value="1"/>
</dbReference>
<gene>
    <name evidence="7" type="ORF">COHA_005880</name>
</gene>
<comment type="caution">
    <text evidence="7">The sequence shown here is derived from an EMBL/GenBank/DDBJ whole genome shotgun (WGS) entry which is preliminary data.</text>
</comment>
<keyword evidence="8" id="KW-1185">Reference proteome</keyword>
<feature type="transmembrane region" description="Helical" evidence="6">
    <location>
        <begin position="188"/>
        <end position="218"/>
    </location>
</feature>
<proteinExistence type="inferred from homology"/>
<dbReference type="InterPro" id="IPR024002">
    <property type="entry name" value="For/NO2_transpt_CS"/>
</dbReference>
<evidence type="ECO:0000256" key="6">
    <source>
        <dbReference type="SAM" id="Phobius"/>
    </source>
</evidence>
<dbReference type="Gene3D" id="1.20.1080.10">
    <property type="entry name" value="Glycerol uptake facilitator protein"/>
    <property type="match status" value="1"/>
</dbReference>
<dbReference type="PANTHER" id="PTHR30520:SF6">
    <property type="entry name" value="FORMATE_NITRATE FAMILY TRANSPORTER (EUROFUNG)"/>
    <property type="match status" value="1"/>
</dbReference>
<dbReference type="EMBL" id="JADXDR010000080">
    <property type="protein sequence ID" value="KAI7840455.1"/>
    <property type="molecule type" value="Genomic_DNA"/>
</dbReference>
<reference evidence="7" key="1">
    <citation type="submission" date="2020-11" db="EMBL/GenBank/DDBJ databases">
        <title>Chlorella ohadii genome sequencing and assembly.</title>
        <authorList>
            <person name="Murik O."/>
            <person name="Treves H."/>
            <person name="Kedem I."/>
            <person name="Shotland Y."/>
            <person name="Kaplan A."/>
        </authorList>
    </citation>
    <scope>NUCLEOTIDE SEQUENCE</scope>
    <source>
        <strain evidence="7">1</strain>
    </source>
</reference>
<evidence type="ECO:0000313" key="7">
    <source>
        <dbReference type="EMBL" id="KAI7840455.1"/>
    </source>
</evidence>
<accession>A0AAD5H502</accession>
<sequence>MTLAANATVSAGLLRCSSSSSGSRAARPTRLRCTAAYAPGLGSSAPNGASSAHRHRSNELTVSSGGPLSVLLSGAGGAAVAAAIEGAAKSGAAPSITINVYAADPAAAVAPPGEAVPVKAVLSPPEVYAACAKMGAYKASQPAWKNLMLAVAAGCYTAMFGALLLMVGPNCGGLAASNPGLARYITGAIGLPFQLMVIMVCGAELFTGSTAMVTAAYYEGKVSLRQLGRQWAGSYAGNALGCALGVALLLGSGVVKGLMPGVSAISLAKISYPLHQTFIKAVLANWFVCLAVWQATAAQTAGGKFISILGPLSAFIAIGFEHCIANMVFVPLGILMGVPGVTWEAFLFKNLIPVTLGNIFAGAVCVATLYSMAYGQLGKRVQRSLDLAELLRLRRAGLRYSR</sequence>
<dbReference type="GO" id="GO:0005886">
    <property type="term" value="C:plasma membrane"/>
    <property type="evidence" value="ECO:0007669"/>
    <property type="project" value="TreeGrafter"/>
</dbReference>
<keyword evidence="2 6" id="KW-0812">Transmembrane</keyword>
<protein>
    <submittedName>
        <fullName evidence="7">Uncharacterized protein</fullName>
    </submittedName>
</protein>
<dbReference type="InterPro" id="IPR000292">
    <property type="entry name" value="For/NO2_transpt"/>
</dbReference>
<evidence type="ECO:0000256" key="5">
    <source>
        <dbReference type="ARBA" id="ARBA00049660"/>
    </source>
</evidence>
<dbReference type="Pfam" id="PF01226">
    <property type="entry name" value="Form_Nir_trans"/>
    <property type="match status" value="1"/>
</dbReference>
<feature type="transmembrane region" description="Helical" evidence="6">
    <location>
        <begin position="238"/>
        <end position="258"/>
    </location>
</feature>
<comment type="subcellular location">
    <subcellularLocation>
        <location evidence="1">Membrane</location>
        <topology evidence="1">Multi-pass membrane protein</topology>
    </subcellularLocation>
</comment>
<evidence type="ECO:0000256" key="1">
    <source>
        <dbReference type="ARBA" id="ARBA00004141"/>
    </source>
</evidence>
<comment type="similarity">
    <text evidence="5">Belongs to the FNT transporter (TC 1.A.16) family.</text>
</comment>
<dbReference type="Proteomes" id="UP001205105">
    <property type="component" value="Unassembled WGS sequence"/>
</dbReference>